<dbReference type="Pfam" id="PF03401">
    <property type="entry name" value="TctC"/>
    <property type="match status" value="1"/>
</dbReference>
<evidence type="ECO:0000313" key="3">
    <source>
        <dbReference type="EMBL" id="MBS7810830.1"/>
    </source>
</evidence>
<dbReference type="RefSeq" id="WP_213669426.1">
    <property type="nucleotide sequence ID" value="NZ_JAHCDA010000001.1"/>
</dbReference>
<protein>
    <submittedName>
        <fullName evidence="3">Tripartite tricarboxylate transporter substrate binding protein</fullName>
    </submittedName>
</protein>
<evidence type="ECO:0000256" key="2">
    <source>
        <dbReference type="SAM" id="SignalP"/>
    </source>
</evidence>
<dbReference type="CDD" id="cd07012">
    <property type="entry name" value="PBP2_Bug_TTT"/>
    <property type="match status" value="1"/>
</dbReference>
<comment type="caution">
    <text evidence="3">The sequence shown here is derived from an EMBL/GenBank/DDBJ whole genome shotgun (WGS) entry which is preliminary data.</text>
</comment>
<keyword evidence="2" id="KW-0732">Signal</keyword>
<dbReference type="SUPFAM" id="SSF53850">
    <property type="entry name" value="Periplasmic binding protein-like II"/>
    <property type="match status" value="1"/>
</dbReference>
<dbReference type="EMBL" id="JAHCDA010000001">
    <property type="protein sequence ID" value="MBS7810830.1"/>
    <property type="molecule type" value="Genomic_DNA"/>
</dbReference>
<sequence length="326" mass="34177">MHRRTLLAAPALLSLPAQAQTGYPDRPINVVVGFLAGGSTDLAARLLIDRMAPHLAPQARLIIDNRAGAGGSIGAEYVTRQAPDGYTLAVQSASSQGTNPATLPDTVRYDPVEDFTHIAILGGGPMLIIVPGSSPHRSVADLVAAAKASATPPLWASSGTGGIGHLTGSLFTHRAGFRGEYVPYRGGSAVLEAMRKAEVDFSAEVLASAYPHVRDGTSRPLAVTSLVRHPLLPDVPTLQELGFNGFEVVTWNLVQGPKGIPAPIVARLNRAAMESLAEPTLRRRLAEAGVDPAEPSTPESTRAFAASELAKFRSIVRETGLVLGRG</sequence>
<organism evidence="3 4">
    <name type="scientific">Roseococcus pinisoli</name>
    <dbReference type="NCBI Taxonomy" id="2835040"/>
    <lineage>
        <taxon>Bacteria</taxon>
        <taxon>Pseudomonadati</taxon>
        <taxon>Pseudomonadota</taxon>
        <taxon>Alphaproteobacteria</taxon>
        <taxon>Acetobacterales</taxon>
        <taxon>Roseomonadaceae</taxon>
        <taxon>Roseococcus</taxon>
    </lineage>
</organism>
<name>A0ABS5QCY1_9PROT</name>
<comment type="similarity">
    <text evidence="1">Belongs to the UPF0065 (bug) family.</text>
</comment>
<dbReference type="Proteomes" id="UP000766336">
    <property type="component" value="Unassembled WGS sequence"/>
</dbReference>
<accession>A0ABS5QCY1</accession>
<feature type="chain" id="PRO_5047251862" evidence="2">
    <location>
        <begin position="20"/>
        <end position="326"/>
    </location>
</feature>
<dbReference type="InterPro" id="IPR005064">
    <property type="entry name" value="BUG"/>
</dbReference>
<dbReference type="PANTHER" id="PTHR42928:SF5">
    <property type="entry name" value="BLR1237 PROTEIN"/>
    <property type="match status" value="1"/>
</dbReference>
<evidence type="ECO:0000256" key="1">
    <source>
        <dbReference type="ARBA" id="ARBA00006987"/>
    </source>
</evidence>
<feature type="signal peptide" evidence="2">
    <location>
        <begin position="1"/>
        <end position="19"/>
    </location>
</feature>
<gene>
    <name evidence="3" type="ORF">KHU32_07760</name>
</gene>
<dbReference type="PIRSF" id="PIRSF017082">
    <property type="entry name" value="YflP"/>
    <property type="match status" value="1"/>
</dbReference>
<dbReference type="Gene3D" id="3.40.190.10">
    <property type="entry name" value="Periplasmic binding protein-like II"/>
    <property type="match status" value="1"/>
</dbReference>
<reference evidence="3 4" key="1">
    <citation type="submission" date="2021-05" db="EMBL/GenBank/DDBJ databases">
        <title>Roseococcus sp. XZZS9, whole genome shotgun sequencing project.</title>
        <authorList>
            <person name="Zhao G."/>
            <person name="Shen L."/>
        </authorList>
    </citation>
    <scope>NUCLEOTIDE SEQUENCE [LARGE SCALE GENOMIC DNA]</scope>
    <source>
        <strain evidence="3 4">XZZS9</strain>
    </source>
</reference>
<proteinExistence type="inferred from homology"/>
<dbReference type="PANTHER" id="PTHR42928">
    <property type="entry name" value="TRICARBOXYLATE-BINDING PROTEIN"/>
    <property type="match status" value="1"/>
</dbReference>
<keyword evidence="4" id="KW-1185">Reference proteome</keyword>
<dbReference type="Gene3D" id="3.40.190.150">
    <property type="entry name" value="Bordetella uptake gene, domain 1"/>
    <property type="match status" value="1"/>
</dbReference>
<dbReference type="InterPro" id="IPR042100">
    <property type="entry name" value="Bug_dom1"/>
</dbReference>
<evidence type="ECO:0000313" key="4">
    <source>
        <dbReference type="Proteomes" id="UP000766336"/>
    </source>
</evidence>